<evidence type="ECO:0000313" key="1">
    <source>
        <dbReference type="EMBL" id="CUX20215.1"/>
    </source>
</evidence>
<name>A0A1S7PEY8_9HYPH</name>
<proteinExistence type="predicted"/>
<keyword evidence="2" id="KW-1185">Reference proteome</keyword>
<dbReference type="Proteomes" id="UP000191988">
    <property type="component" value="Unassembled WGS sequence"/>
</dbReference>
<accession>A0A1S7PEY8</accession>
<gene>
    <name evidence="1" type="ORF">AGR3A_Cc250145</name>
</gene>
<protein>
    <submittedName>
        <fullName evidence="1">Uncharacterized protein</fullName>
    </submittedName>
</protein>
<sequence length="596" mass="64242">MIGFGLFDTSINTVIFDTVAQFRSVNFGLTNAAYILGLDTENDGGGGLFFLRDAVAVSEEVYGLYLVADDGSGWVRDWDGRNANAAWFGAKASPSDLTGPDNSPVIARLPKFAITHWPAGRFRFASAPTEDAWRNTFHRGMSTVFQMTGAMTVSDIFMCWSFQPSEAFGQTGDVGSSIGLQNISDLTQTAMSPIEGVVLVGPGLAQGIGFAMGNTPGVPQYFTKPRNFSSENFYVGFGVKFPVRNLFLTGFTNCVAKGCAIGFDMDNQAADPAQPGAVNSGENMTLDHCVTSNITEIAVRTRKLQRLTIVGGSLDYSKVMIDAENSLVMVQNVYIESNANRSPAAWFKARGVAHIDIDESTIIYCIPGPNTDLIECSDSASIDCRATFCSNASAASINRNVLYTGASKNVRGKLKGANAKNYPPLLSKHLNLIADGYFESGTLDFMRSGAGETVRAAIVSDVVRPGLTYAVKLSSAVPEEGARLAFRPVRVEPGKWLFFSYWDKLAGTIVNLANRIQWRDLDGNPLGDPIFVGGATLPPNFSPTSISTKFNTAERDWTLQRAVAQVPIGAFSALIQVRIDPNSPGSYYVSEAQAYL</sequence>
<dbReference type="AlphaFoldDB" id="A0A1S7PEY8"/>
<dbReference type="EMBL" id="FBWK01000018">
    <property type="protein sequence ID" value="CUX20215.1"/>
    <property type="molecule type" value="Genomic_DNA"/>
</dbReference>
<dbReference type="STRING" id="1183432.AGR3A_Cc250145"/>
<dbReference type="Gene3D" id="2.60.120.260">
    <property type="entry name" value="Galactose-binding domain-like"/>
    <property type="match status" value="1"/>
</dbReference>
<reference evidence="2" key="1">
    <citation type="submission" date="2016-01" db="EMBL/GenBank/DDBJ databases">
        <authorList>
            <person name="Regsiter A."/>
            <person name="william w."/>
        </authorList>
    </citation>
    <scope>NUCLEOTIDE SEQUENCE [LARGE SCALE GENOMIC DNA]</scope>
    <source>
        <strain evidence="2">CFBP 6623</strain>
    </source>
</reference>
<evidence type="ECO:0000313" key="2">
    <source>
        <dbReference type="Proteomes" id="UP000191988"/>
    </source>
</evidence>
<organism evidence="1 2">
    <name type="scientific">Agrobacterium tomkonis CFBP 6623</name>
    <dbReference type="NCBI Taxonomy" id="1183432"/>
    <lineage>
        <taxon>Bacteria</taxon>
        <taxon>Pseudomonadati</taxon>
        <taxon>Pseudomonadota</taxon>
        <taxon>Alphaproteobacteria</taxon>
        <taxon>Hyphomicrobiales</taxon>
        <taxon>Rhizobiaceae</taxon>
        <taxon>Rhizobium/Agrobacterium group</taxon>
        <taxon>Agrobacterium</taxon>
        <taxon>Agrobacterium tumefaciens complex</taxon>
    </lineage>
</organism>